<organism evidence="2 3">
    <name type="scientific">Operophtera brumata</name>
    <name type="common">Winter moth</name>
    <name type="synonym">Phalaena brumata</name>
    <dbReference type="NCBI Taxonomy" id="104452"/>
    <lineage>
        <taxon>Eukaryota</taxon>
        <taxon>Metazoa</taxon>
        <taxon>Ecdysozoa</taxon>
        <taxon>Arthropoda</taxon>
        <taxon>Hexapoda</taxon>
        <taxon>Insecta</taxon>
        <taxon>Pterygota</taxon>
        <taxon>Neoptera</taxon>
        <taxon>Endopterygota</taxon>
        <taxon>Lepidoptera</taxon>
        <taxon>Glossata</taxon>
        <taxon>Ditrysia</taxon>
        <taxon>Geometroidea</taxon>
        <taxon>Geometridae</taxon>
        <taxon>Larentiinae</taxon>
        <taxon>Operophtera</taxon>
    </lineage>
</organism>
<dbReference type="AlphaFoldDB" id="A0A0L7LU94"/>
<name>A0A0L7LU94_OPEBR</name>
<feature type="compositionally biased region" description="Basic and acidic residues" evidence="1">
    <location>
        <begin position="239"/>
        <end position="248"/>
    </location>
</feature>
<proteinExistence type="predicted"/>
<reference evidence="2 3" key="1">
    <citation type="journal article" date="2015" name="Genome Biol. Evol.">
        <title>The genome of winter moth (Operophtera brumata) provides a genomic perspective on sexual dimorphism and phenology.</title>
        <authorList>
            <person name="Derks M.F."/>
            <person name="Smit S."/>
            <person name="Salis L."/>
            <person name="Schijlen E."/>
            <person name="Bossers A."/>
            <person name="Mateman C."/>
            <person name="Pijl A.S."/>
            <person name="de Ridder D."/>
            <person name="Groenen M.A."/>
            <person name="Visser M.E."/>
            <person name="Megens H.J."/>
        </authorList>
    </citation>
    <scope>NUCLEOTIDE SEQUENCE [LARGE SCALE GENOMIC DNA]</scope>
    <source>
        <strain evidence="2">WM2013NL</strain>
        <tissue evidence="2">Head and thorax</tissue>
    </source>
</reference>
<comment type="caution">
    <text evidence="2">The sequence shown here is derived from an EMBL/GenBank/DDBJ whole genome shotgun (WGS) entry which is preliminary data.</text>
</comment>
<feature type="region of interest" description="Disordered" evidence="1">
    <location>
        <begin position="1"/>
        <end position="27"/>
    </location>
</feature>
<protein>
    <submittedName>
        <fullName evidence="2">Polyprotein</fullName>
    </submittedName>
</protein>
<dbReference type="EMBL" id="JTDY01000112">
    <property type="protein sequence ID" value="KOB78791.1"/>
    <property type="molecule type" value="Genomic_DNA"/>
</dbReference>
<feature type="compositionally biased region" description="Polar residues" evidence="1">
    <location>
        <begin position="268"/>
        <end position="287"/>
    </location>
</feature>
<evidence type="ECO:0000313" key="2">
    <source>
        <dbReference type="EMBL" id="KOB78791.1"/>
    </source>
</evidence>
<dbReference type="Proteomes" id="UP000037510">
    <property type="component" value="Unassembled WGS sequence"/>
</dbReference>
<feature type="region of interest" description="Disordered" evidence="1">
    <location>
        <begin position="225"/>
        <end position="321"/>
    </location>
</feature>
<evidence type="ECO:0000256" key="1">
    <source>
        <dbReference type="SAM" id="MobiDB-lite"/>
    </source>
</evidence>
<gene>
    <name evidence="2" type="ORF">OBRU01_01751</name>
</gene>
<dbReference type="STRING" id="104452.A0A0L7LU94"/>
<evidence type="ECO:0000313" key="3">
    <source>
        <dbReference type="Proteomes" id="UP000037510"/>
    </source>
</evidence>
<accession>A0A0L7LU94</accession>
<feature type="compositionally biased region" description="Low complexity" evidence="1">
    <location>
        <begin position="13"/>
        <end position="24"/>
    </location>
</feature>
<sequence>MCTAASGAGGAGASRPAATAARAGTGSGRVHYGGAAVDVDDQFEASDEDEEDDGMDLHQLCIKNYKAVSFPLSIDGKIISMEIDTGTPISCISKKTYDRYFSDRLIQPYDLCLKFYDGTNIRPLGVIVPLVQFQGESPAILLQGTRLRTRLDALKPDREAKMVQVQQRQVDNAGGANRVIDSGDDVWYRQYLKADKWLPGKVESCLGPSNFKVIGEEGTPVHRHIDQLKRRTRSSLVHPDPESPKLDSDLLIGQDHFQDAEDDEEVTQSEQAAQRDVPSQSPKSSPVMSPEPLEPPSDKPPTKLSPRPIRQCRLNKPNYKL</sequence>
<keyword evidence="3" id="KW-1185">Reference proteome</keyword>